<evidence type="ECO:0000256" key="1">
    <source>
        <dbReference type="ARBA" id="ARBA00022435"/>
    </source>
</evidence>
<feature type="binding site" evidence="12">
    <location>
        <position position="352"/>
    </location>
    <ligand>
        <name>Mg(2+)</name>
        <dbReference type="ChEBI" id="CHEBI:18420"/>
    </ligand>
</feature>
<keyword evidence="6 9" id="KW-0560">Oxidoreductase</keyword>
<keyword evidence="4 12" id="KW-0460">Magnesium</keyword>
<dbReference type="EMBL" id="BLLA01000001">
    <property type="protein sequence ID" value="GFG97554.1"/>
    <property type="molecule type" value="Genomic_DNA"/>
</dbReference>
<dbReference type="GO" id="GO:0046872">
    <property type="term" value="F:metal ion binding"/>
    <property type="evidence" value="ECO:0007669"/>
    <property type="project" value="UniProtKB-KW"/>
</dbReference>
<dbReference type="Proteomes" id="UP000465301">
    <property type="component" value="Unassembled WGS sequence"/>
</dbReference>
<evidence type="ECO:0000256" key="4">
    <source>
        <dbReference type="ARBA" id="ARBA00022842"/>
    </source>
</evidence>
<organism evidence="14 15">
    <name type="scientific">Mycobacterium timonense</name>
    <dbReference type="NCBI Taxonomy" id="701043"/>
    <lineage>
        <taxon>Bacteria</taxon>
        <taxon>Bacillati</taxon>
        <taxon>Actinomycetota</taxon>
        <taxon>Actinomycetes</taxon>
        <taxon>Mycobacteriales</taxon>
        <taxon>Mycobacteriaceae</taxon>
        <taxon>Mycobacterium</taxon>
        <taxon>Mycobacterium avium complex (MAC)</taxon>
    </lineage>
</organism>
<feature type="binding site" evidence="12">
    <location>
        <position position="555"/>
    </location>
    <ligand>
        <name>Mg(2+)</name>
        <dbReference type="ChEBI" id="CHEBI:18420"/>
    </ligand>
</feature>
<feature type="binding site" evidence="13">
    <location>
        <begin position="84"/>
        <end position="89"/>
    </location>
    <ligand>
        <name>NADP(+)</name>
        <dbReference type="ChEBI" id="CHEBI:58349"/>
    </ligand>
</feature>
<dbReference type="Pfam" id="PF03971">
    <property type="entry name" value="IDH"/>
    <property type="match status" value="1"/>
</dbReference>
<evidence type="ECO:0000256" key="7">
    <source>
        <dbReference type="ARBA" id="ARBA00023554"/>
    </source>
</evidence>
<feature type="binding site" evidence="13">
    <location>
        <begin position="603"/>
        <end position="605"/>
    </location>
    <ligand>
        <name>NADP(+)</name>
        <dbReference type="ChEBI" id="CHEBI:58349"/>
    </ligand>
</feature>
<comment type="cofactor">
    <cofactor evidence="12">
        <name>Mg(2+)</name>
        <dbReference type="ChEBI" id="CHEBI:18420"/>
    </cofactor>
    <cofactor evidence="12">
        <name>Mn(2+)</name>
        <dbReference type="ChEBI" id="CHEBI:29035"/>
    </cofactor>
    <text evidence="12">Binds 1 Mg(2+) or Mn(2+) ion per subunit.</text>
</comment>
<evidence type="ECO:0000256" key="12">
    <source>
        <dbReference type="PIRSR" id="PIRSR009407-3"/>
    </source>
</evidence>
<feature type="binding site" evidence="13">
    <location>
        <position position="592"/>
    </location>
    <ligand>
        <name>NADP(+)</name>
        <dbReference type="ChEBI" id="CHEBI:58349"/>
    </ligand>
</feature>
<keyword evidence="2 9" id="KW-0816">Tricarboxylic acid cycle</keyword>
<accession>A0A7I9Z995</accession>
<evidence type="ECO:0000256" key="10">
    <source>
        <dbReference type="PIRSR" id="PIRSR009407-1"/>
    </source>
</evidence>
<dbReference type="RefSeq" id="WP_163711996.1">
    <property type="nucleotide sequence ID" value="NZ_BLLA01000001.1"/>
</dbReference>
<evidence type="ECO:0000256" key="3">
    <source>
        <dbReference type="ARBA" id="ARBA00022723"/>
    </source>
</evidence>
<feature type="site" description="Critical for catalysis" evidence="10">
    <location>
        <position position="257"/>
    </location>
</feature>
<dbReference type="GO" id="GO:0006097">
    <property type="term" value="P:glyoxylate cycle"/>
    <property type="evidence" value="ECO:0007669"/>
    <property type="project" value="UniProtKB-KW"/>
</dbReference>
<feature type="binding site" evidence="11">
    <location>
        <position position="550"/>
    </location>
    <ligand>
        <name>D-threo-isocitrate</name>
        <dbReference type="ChEBI" id="CHEBI:15562"/>
    </ligand>
</feature>
<dbReference type="GO" id="GO:0004450">
    <property type="term" value="F:isocitrate dehydrogenase (NADP+) activity"/>
    <property type="evidence" value="ECO:0007669"/>
    <property type="project" value="UniProtKB-EC"/>
</dbReference>
<feature type="site" description="Critical for catalysis" evidence="10">
    <location>
        <position position="422"/>
    </location>
</feature>
<sequence>MSAEKPTVIYTLTDEAPLLATYAFLPIVRAFAEPAGIEIKTSDISVAARILAEFPEHLTEEQRVPDNLAELGRLTKLADTNIIKLPNISASVPQLIAAVKELQSKGFKVPDFPQSPKTDEDKEIRDRYAKCLGSAVNPVLRQGNSDRRAPKAVKEYARKHPHSMADWSPASRTHVATMKGGDFYHGEKSMTLDRARNVKMELETESGKTIVLKPMVSLRTGDVIDSMFMSKKALIEFYEQQMQDAYETGVMFSLHVKATMMKVSHPIVFGHAVKIFYKEAFAKHQELFDELGVDVNNGLVDLYSKIESLPASQHDEIIRDLHACHEHRPELAMVDSAKGITNFHSPSDVIVDASMPAMIRAGGKMWGADGRQKDTKAVNPESTFSRIYQEMINFCKTHGAFDPATMGTVPNVGLMAQQAEEYGSHDKTFEVPEGGVANIVDLDTGEVLLTQNVESGDIWRMPIVRDEPIRDWVKLAVTRARNSGMTVVFWLDTERPHEVELRKKVKEYLKEHDTEGLEIQIMPQVWAMRYTLERAMRGQDTIAATGNILRDYLTDLFPILELGTSAKMLSIVPLMAGGGMYETGAGGSAPKHVHQLVEENHLRWDSLGEFLALGACFEDVGIKTDNERAKLLGKTLDSAIGKLLDNNKSPSRKTGELDNRGSQYYLALYWAQELAGQNDDEELRDRFAALAESLGENEDAIVAELAEVQGESVDIGGYYYPDSEKTTAVMRPSKTFNEVLAAAQG</sequence>
<proteinExistence type="inferred from homology"/>
<keyword evidence="5 9" id="KW-0521">NADP</keyword>
<keyword evidence="15" id="KW-1185">Reference proteome</keyword>
<evidence type="ECO:0000256" key="2">
    <source>
        <dbReference type="ARBA" id="ARBA00022532"/>
    </source>
</evidence>
<comment type="similarity">
    <text evidence="8 9">Belongs to the monomeric-type IDH family.</text>
</comment>
<feature type="binding site" evidence="13">
    <location>
        <begin position="587"/>
        <end position="588"/>
    </location>
    <ligand>
        <name>NADP(+)</name>
        <dbReference type="ChEBI" id="CHEBI:58349"/>
    </ligand>
</feature>
<dbReference type="EC" id="1.1.1.42" evidence="9"/>
<comment type="catalytic activity">
    <reaction evidence="7 9">
        <text>D-threo-isocitrate + NADP(+) = 2-oxoglutarate + CO2 + NADPH</text>
        <dbReference type="Rhea" id="RHEA:19629"/>
        <dbReference type="ChEBI" id="CHEBI:15562"/>
        <dbReference type="ChEBI" id="CHEBI:16526"/>
        <dbReference type="ChEBI" id="CHEBI:16810"/>
        <dbReference type="ChEBI" id="CHEBI:57783"/>
        <dbReference type="ChEBI" id="CHEBI:58349"/>
        <dbReference type="EC" id="1.1.1.42"/>
    </reaction>
</comment>
<dbReference type="AlphaFoldDB" id="A0A7I9Z995"/>
<reference evidence="14 15" key="1">
    <citation type="journal article" date="2019" name="Emerg. Microbes Infect.">
        <title>Comprehensive subspecies identification of 175 nontuberculous mycobacteria species based on 7547 genomic profiles.</title>
        <authorList>
            <person name="Matsumoto Y."/>
            <person name="Kinjo T."/>
            <person name="Motooka D."/>
            <person name="Nabeya D."/>
            <person name="Jung N."/>
            <person name="Uechi K."/>
            <person name="Horii T."/>
            <person name="Iida T."/>
            <person name="Fujita J."/>
            <person name="Nakamura S."/>
        </authorList>
    </citation>
    <scope>NUCLEOTIDE SEQUENCE [LARGE SCALE GENOMIC DNA]</scope>
    <source>
        <strain evidence="14 15">JCM 30726</strain>
    </source>
</reference>
<dbReference type="SUPFAM" id="SSF53659">
    <property type="entry name" value="Isocitrate/Isopropylmalate dehydrogenase-like"/>
    <property type="match status" value="1"/>
</dbReference>
<evidence type="ECO:0000256" key="6">
    <source>
        <dbReference type="ARBA" id="ARBA00023002"/>
    </source>
</evidence>
<protein>
    <recommendedName>
        <fullName evidence="9">Isocitrate dehydrogenase [NADP]</fullName>
        <ecNumber evidence="9">1.1.1.42</ecNumber>
    </recommendedName>
    <alternativeName>
        <fullName evidence="9">Oxalosuccinate decarboxylase</fullName>
    </alternativeName>
</protein>
<feature type="binding site" evidence="13">
    <location>
        <position position="137"/>
    </location>
    <ligand>
        <name>NADP(+)</name>
        <dbReference type="ChEBI" id="CHEBI:58349"/>
    </ligand>
</feature>
<feature type="binding site" evidence="12">
    <location>
        <position position="551"/>
    </location>
    <ligand>
        <name>Mg(2+)</name>
        <dbReference type="ChEBI" id="CHEBI:18420"/>
    </ligand>
</feature>
<evidence type="ECO:0000256" key="11">
    <source>
        <dbReference type="PIRSR" id="PIRSR009407-2"/>
    </source>
</evidence>
<dbReference type="GO" id="GO:0006099">
    <property type="term" value="P:tricarboxylic acid cycle"/>
    <property type="evidence" value="ECO:0007669"/>
    <property type="project" value="UniProtKB-KW"/>
</dbReference>
<dbReference type="PIRSF" id="PIRSF009407">
    <property type="entry name" value="IDH_monmr"/>
    <property type="match status" value="1"/>
</dbReference>
<evidence type="ECO:0000256" key="5">
    <source>
        <dbReference type="ARBA" id="ARBA00022857"/>
    </source>
</evidence>
<dbReference type="NCBIfam" id="TIGR00178">
    <property type="entry name" value="monomer_idh"/>
    <property type="match status" value="1"/>
</dbReference>
<feature type="binding site" evidence="11">
    <location>
        <position position="147"/>
    </location>
    <ligand>
        <name>D-threo-isocitrate</name>
        <dbReference type="ChEBI" id="CHEBI:15562"/>
    </ligand>
</feature>
<gene>
    <name evidence="14" type="primary">icd2</name>
    <name evidence="14" type="ORF">MTIM_34330</name>
</gene>
<comment type="caution">
    <text evidence="14">The sequence shown here is derived from an EMBL/GenBank/DDBJ whole genome shotgun (WGS) entry which is preliminary data.</text>
</comment>
<feature type="binding site" evidence="11">
    <location>
        <begin position="134"/>
        <end position="141"/>
    </location>
    <ligand>
        <name>substrate</name>
    </ligand>
</feature>
<evidence type="ECO:0000256" key="13">
    <source>
        <dbReference type="PIRSR" id="PIRSR009407-4"/>
    </source>
</evidence>
<keyword evidence="1 9" id="KW-0329">Glyoxylate bypass</keyword>
<evidence type="ECO:0000256" key="9">
    <source>
        <dbReference type="PIRNR" id="PIRNR009407"/>
    </source>
</evidence>
<evidence type="ECO:0000313" key="14">
    <source>
        <dbReference type="EMBL" id="GFG97554.1"/>
    </source>
</evidence>
<feature type="binding site" evidence="13">
    <location>
        <position position="652"/>
    </location>
    <ligand>
        <name>NADP(+)</name>
        <dbReference type="ChEBI" id="CHEBI:58349"/>
    </ligand>
</feature>
<evidence type="ECO:0000256" key="8">
    <source>
        <dbReference type="ARBA" id="ARBA00046318"/>
    </source>
</evidence>
<dbReference type="PANTHER" id="PTHR36999:SF1">
    <property type="entry name" value="ISOCITRATE DEHYDROGENASE (NADP(+))"/>
    <property type="match status" value="1"/>
</dbReference>
<dbReference type="Gene3D" id="3.40.718.10">
    <property type="entry name" value="Isopropylmalate Dehydrogenase"/>
    <property type="match status" value="1"/>
</dbReference>
<dbReference type="InterPro" id="IPR004436">
    <property type="entry name" value="Isocitrate_DH_NADP_mono"/>
</dbReference>
<name>A0A7I9Z995_9MYCO</name>
<evidence type="ECO:0000313" key="15">
    <source>
        <dbReference type="Proteomes" id="UP000465301"/>
    </source>
</evidence>
<keyword evidence="3 12" id="KW-0479">Metal-binding</keyword>
<dbReference type="PANTHER" id="PTHR36999">
    <property type="entry name" value="ISOCITRATE DEHYDROGENASE [NADP]"/>
    <property type="match status" value="1"/>
</dbReference>